<proteinExistence type="predicted"/>
<dbReference type="PANTHER" id="PTHR37685:SF1">
    <property type="entry name" value="GEO11136P1-RELATED"/>
    <property type="match status" value="1"/>
</dbReference>
<dbReference type="PANTHER" id="PTHR37685">
    <property type="entry name" value="GEO11136P1-RELATED"/>
    <property type="match status" value="1"/>
</dbReference>
<dbReference type="EMBL" id="GFTR01002196">
    <property type="protein sequence ID" value="JAW14230.1"/>
    <property type="molecule type" value="Transcribed_RNA"/>
</dbReference>
<sequence>MDIRIVILLIFGISATSWAFPKTACGSGPSHDLLIGYTQSGEQLLYSTREKMPKSGLKVKSHDVEWLANPHFVFERITRIEVLDQKHDGSGGCAFLAGGGLGQNYVKLHLKTQRGGSYDFLINIYGKMDT</sequence>
<feature type="signal peptide" evidence="1">
    <location>
        <begin position="1"/>
        <end position="19"/>
    </location>
</feature>
<evidence type="ECO:0000313" key="2">
    <source>
        <dbReference type="EMBL" id="JAW14230.1"/>
    </source>
</evidence>
<reference evidence="2" key="1">
    <citation type="journal article" date="2018" name="PLoS Negl. Trop. Dis.">
        <title>An insight into the salivary gland and fat body transcriptome of Panstrongylus lignarius (Hemiptera: Heteroptera), the main vector of Chagas disease in Peru.</title>
        <authorList>
            <person name="Nevoa J.C."/>
            <person name="Mendes M.T."/>
            <person name="da Silva M.V."/>
            <person name="Soares S.C."/>
            <person name="Oliveira C.J.F."/>
            <person name="Ribeiro J.M.C."/>
        </authorList>
    </citation>
    <scope>NUCLEOTIDE SEQUENCE</scope>
</reference>
<accession>A0A224Y006</accession>
<dbReference type="Pfam" id="PF15868">
    <property type="entry name" value="MBF2"/>
    <property type="match status" value="1"/>
</dbReference>
<evidence type="ECO:0000256" key="1">
    <source>
        <dbReference type="SAM" id="SignalP"/>
    </source>
</evidence>
<organism evidence="2">
    <name type="scientific">Panstrongylus lignarius</name>
    <dbReference type="NCBI Taxonomy" id="156445"/>
    <lineage>
        <taxon>Eukaryota</taxon>
        <taxon>Metazoa</taxon>
        <taxon>Ecdysozoa</taxon>
        <taxon>Arthropoda</taxon>
        <taxon>Hexapoda</taxon>
        <taxon>Insecta</taxon>
        <taxon>Pterygota</taxon>
        <taxon>Neoptera</taxon>
        <taxon>Paraneoptera</taxon>
        <taxon>Hemiptera</taxon>
        <taxon>Heteroptera</taxon>
        <taxon>Panheteroptera</taxon>
        <taxon>Cimicomorpha</taxon>
        <taxon>Reduviidae</taxon>
        <taxon>Triatominae</taxon>
        <taxon>Panstrongylus</taxon>
    </lineage>
</organism>
<keyword evidence="1" id="KW-0732">Signal</keyword>
<feature type="chain" id="PRO_5012781837" evidence="1">
    <location>
        <begin position="20"/>
        <end position="130"/>
    </location>
</feature>
<dbReference type="InterPro" id="IPR031734">
    <property type="entry name" value="MBF2"/>
</dbReference>
<protein>
    <submittedName>
        <fullName evidence="2">Putative conserved secreted protein</fullName>
    </submittedName>
</protein>
<dbReference type="AlphaFoldDB" id="A0A224Y006"/>
<name>A0A224Y006_9HEMI</name>